<organism evidence="2">
    <name type="scientific">freshwater metagenome</name>
    <dbReference type="NCBI Taxonomy" id="449393"/>
    <lineage>
        <taxon>unclassified sequences</taxon>
        <taxon>metagenomes</taxon>
        <taxon>ecological metagenomes</taxon>
    </lineage>
</organism>
<reference evidence="2" key="1">
    <citation type="submission" date="2020-05" db="EMBL/GenBank/DDBJ databases">
        <authorList>
            <person name="Chiriac C."/>
            <person name="Salcher M."/>
            <person name="Ghai R."/>
            <person name="Kavagutti S V."/>
        </authorList>
    </citation>
    <scope>NUCLEOTIDE SEQUENCE</scope>
</reference>
<evidence type="ECO:0000256" key="1">
    <source>
        <dbReference type="SAM" id="MobiDB-lite"/>
    </source>
</evidence>
<proteinExistence type="predicted"/>
<name>A0A6J7D1R8_9ZZZZ</name>
<dbReference type="EMBL" id="CAFBLF010000057">
    <property type="protein sequence ID" value="CAB4863018.1"/>
    <property type="molecule type" value="Genomic_DNA"/>
</dbReference>
<dbReference type="AlphaFoldDB" id="A0A6J7D1R8"/>
<protein>
    <submittedName>
        <fullName evidence="2">Unannotated protein</fullName>
    </submittedName>
</protein>
<gene>
    <name evidence="2" type="ORF">UFOPK3339_00503</name>
</gene>
<feature type="region of interest" description="Disordered" evidence="1">
    <location>
        <begin position="57"/>
        <end position="83"/>
    </location>
</feature>
<accession>A0A6J7D1R8</accession>
<sequence>MFRDGLERTVPNVPNRSINRSNHSVRLWSERKMDSSLSERDATLWHSNQLHRIRCGDRNSQTRGVRNPDVFRRQDYQPSSDKSRVFTGFDHACQIVNRRVNITAPNRFDKRTDDVIVFVTRSVISE</sequence>
<evidence type="ECO:0000313" key="2">
    <source>
        <dbReference type="EMBL" id="CAB4863018.1"/>
    </source>
</evidence>